<name>A0A2P8H659_9BACI</name>
<sequence>MLEEVRRLFESEVTTYKISKESGVPENTVRRLRSGEAKLENATYKNIEALHNYYYKGADSMNMTIEKKKNGSHVTGEDQLWEYGLQESYNKKMAVSDVQDIMRGYETTWEADHEEKEHIEALEPGQYDVDEGDFTYYIKIAGE</sequence>
<evidence type="ECO:0000313" key="1">
    <source>
        <dbReference type="EMBL" id="PSL41691.1"/>
    </source>
</evidence>
<organism evidence="1 2">
    <name type="scientific">Salsuginibacillus halophilus</name>
    <dbReference type="NCBI Taxonomy" id="517424"/>
    <lineage>
        <taxon>Bacteria</taxon>
        <taxon>Bacillati</taxon>
        <taxon>Bacillota</taxon>
        <taxon>Bacilli</taxon>
        <taxon>Bacillales</taxon>
        <taxon>Bacillaceae</taxon>
        <taxon>Salsuginibacillus</taxon>
    </lineage>
</organism>
<reference evidence="1 2" key="1">
    <citation type="submission" date="2018-03" db="EMBL/GenBank/DDBJ databases">
        <title>Genomic Encyclopedia of Type Strains, Phase III (KMG-III): the genomes of soil and plant-associated and newly described type strains.</title>
        <authorList>
            <person name="Whitman W."/>
        </authorList>
    </citation>
    <scope>NUCLEOTIDE SEQUENCE [LARGE SCALE GENOMIC DNA]</scope>
    <source>
        <strain evidence="1 2">CGMCC 1.07653</strain>
    </source>
</reference>
<protein>
    <submittedName>
        <fullName evidence="1">Uncharacterized protein</fullName>
    </submittedName>
</protein>
<comment type="caution">
    <text evidence="1">The sequence shown here is derived from an EMBL/GenBank/DDBJ whole genome shotgun (WGS) entry which is preliminary data.</text>
</comment>
<proteinExistence type="predicted"/>
<dbReference type="RefSeq" id="WP_106589869.1">
    <property type="nucleotide sequence ID" value="NZ_PYAV01000018.1"/>
</dbReference>
<evidence type="ECO:0000313" key="2">
    <source>
        <dbReference type="Proteomes" id="UP000242310"/>
    </source>
</evidence>
<gene>
    <name evidence="1" type="ORF">B0H94_1184</name>
</gene>
<dbReference type="Proteomes" id="UP000242310">
    <property type="component" value="Unassembled WGS sequence"/>
</dbReference>
<dbReference type="OrthoDB" id="2412160at2"/>
<dbReference type="EMBL" id="PYAV01000018">
    <property type="protein sequence ID" value="PSL41691.1"/>
    <property type="molecule type" value="Genomic_DNA"/>
</dbReference>
<keyword evidence="2" id="KW-1185">Reference proteome</keyword>
<dbReference type="AlphaFoldDB" id="A0A2P8H659"/>
<accession>A0A2P8H659</accession>